<name>C7N0M8_SLAHD</name>
<evidence type="ECO:0000313" key="5">
    <source>
        <dbReference type="EMBL" id="ACV21106.1"/>
    </source>
</evidence>
<feature type="repeat" description="Cell wall-binding" evidence="2">
    <location>
        <begin position="225"/>
        <end position="244"/>
    </location>
</feature>
<dbReference type="Proteomes" id="UP000002026">
    <property type="component" value="Chromosome"/>
</dbReference>
<dbReference type="HOGENOM" id="CLU_826104_0_0_11"/>
<feature type="repeat" description="Cell wall-binding" evidence="2">
    <location>
        <begin position="205"/>
        <end position="224"/>
    </location>
</feature>
<dbReference type="STRING" id="471855.Shel_00310"/>
<feature type="chain" id="PRO_5002980484" evidence="3">
    <location>
        <begin position="28"/>
        <end position="302"/>
    </location>
</feature>
<sequence length="302" mass="34495">MRKHLMILMAALAVVAAMGLLPATALAVDDYPADLKSAAKDTKLDPWRFYNRNCTSFVAWRLNHNNGIDFDCFYECPDGLKWENANSWALVARQLGYKVDSTPAPGAIAWWNTGSYGHVAWVESVDGDQVTIEEYNYDRDGHYHRRTLNASKVEAFIHLADLPDDIGWVKESGLWYYLDKEGTPKTGWQKVARKWYYLDADGVMLRGWQKIGGSWYYLTSSGAMKTGWLKDNGKWYYLQSSGRMAKGWVKVGSYWYYCNGSGVMQTGWQKIGGSWYYLYESGRMASNCYVDGYWLTSSGRMV</sequence>
<feature type="repeat" description="Cell wall-binding" evidence="2">
    <location>
        <begin position="265"/>
        <end position="284"/>
    </location>
</feature>
<evidence type="ECO:0000259" key="4">
    <source>
        <dbReference type="PROSITE" id="PS50911"/>
    </source>
</evidence>
<accession>C7N0M8</accession>
<evidence type="ECO:0000313" key="6">
    <source>
        <dbReference type="Proteomes" id="UP000002026"/>
    </source>
</evidence>
<evidence type="ECO:0000256" key="1">
    <source>
        <dbReference type="ARBA" id="ARBA00022737"/>
    </source>
</evidence>
<dbReference type="PROSITE" id="PS51170">
    <property type="entry name" value="CW"/>
    <property type="match status" value="5"/>
</dbReference>
<dbReference type="eggNOG" id="COG3942">
    <property type="taxonomic scope" value="Bacteria"/>
</dbReference>
<dbReference type="Pfam" id="PF19127">
    <property type="entry name" value="Choline_bind_3"/>
    <property type="match status" value="1"/>
</dbReference>
<dbReference type="Pfam" id="PF05257">
    <property type="entry name" value="CHAP"/>
    <property type="match status" value="1"/>
</dbReference>
<dbReference type="SUPFAM" id="SSF54001">
    <property type="entry name" value="Cysteine proteinases"/>
    <property type="match status" value="1"/>
</dbReference>
<dbReference type="InterPro" id="IPR007921">
    <property type="entry name" value="CHAP_dom"/>
</dbReference>
<keyword evidence="1" id="KW-0677">Repeat</keyword>
<dbReference type="Pfam" id="PF01473">
    <property type="entry name" value="Choline_bind_1"/>
    <property type="match status" value="3"/>
</dbReference>
<feature type="repeat" description="Cell wall-binding" evidence="2">
    <location>
        <begin position="245"/>
        <end position="264"/>
    </location>
</feature>
<feature type="domain" description="Peptidase C51" evidence="4">
    <location>
        <begin position="29"/>
        <end position="158"/>
    </location>
</feature>
<evidence type="ECO:0000256" key="2">
    <source>
        <dbReference type="PROSITE-ProRule" id="PRU00591"/>
    </source>
</evidence>
<dbReference type="eggNOG" id="COG5263">
    <property type="taxonomic scope" value="Bacteria"/>
</dbReference>
<dbReference type="EMBL" id="CP001684">
    <property type="protein sequence ID" value="ACV21106.1"/>
    <property type="molecule type" value="Genomic_DNA"/>
</dbReference>
<dbReference type="KEGG" id="shi:Shel_00310"/>
<organism evidence="5 6">
    <name type="scientific">Slackia heliotrinireducens (strain ATCC 29202 / DSM 20476 / NCTC 11029 / RHS 1)</name>
    <name type="common">Peptococcus heliotrinreducens</name>
    <dbReference type="NCBI Taxonomy" id="471855"/>
    <lineage>
        <taxon>Bacteria</taxon>
        <taxon>Bacillati</taxon>
        <taxon>Actinomycetota</taxon>
        <taxon>Coriobacteriia</taxon>
        <taxon>Eggerthellales</taxon>
        <taxon>Eggerthellaceae</taxon>
        <taxon>Slackia</taxon>
    </lineage>
</organism>
<evidence type="ECO:0000256" key="3">
    <source>
        <dbReference type="SAM" id="SignalP"/>
    </source>
</evidence>
<feature type="signal peptide" evidence="3">
    <location>
        <begin position="1"/>
        <end position="27"/>
    </location>
</feature>
<dbReference type="Gene3D" id="2.10.270.10">
    <property type="entry name" value="Cholin Binding"/>
    <property type="match status" value="2"/>
</dbReference>
<dbReference type="Gene3D" id="3.90.1720.10">
    <property type="entry name" value="endopeptidase domain like (from Nostoc punctiforme)"/>
    <property type="match status" value="1"/>
</dbReference>
<dbReference type="InterPro" id="IPR038765">
    <property type="entry name" value="Papain-like_cys_pep_sf"/>
</dbReference>
<dbReference type="AlphaFoldDB" id="C7N0M8"/>
<dbReference type="PROSITE" id="PS50911">
    <property type="entry name" value="CHAP"/>
    <property type="match status" value="1"/>
</dbReference>
<keyword evidence="6" id="KW-1185">Reference proteome</keyword>
<dbReference type="SUPFAM" id="SSF69360">
    <property type="entry name" value="Cell wall binding repeat"/>
    <property type="match status" value="1"/>
</dbReference>
<dbReference type="InterPro" id="IPR018337">
    <property type="entry name" value="Cell_wall/Cho-bd_repeat"/>
</dbReference>
<protein>
    <submittedName>
        <fullName evidence="5">CHAP domain-containing protein</fullName>
    </submittedName>
</protein>
<proteinExistence type="predicted"/>
<feature type="repeat" description="Cell wall-binding" evidence="2">
    <location>
        <begin position="185"/>
        <end position="204"/>
    </location>
</feature>
<keyword evidence="3" id="KW-0732">Signal</keyword>
<dbReference type="RefSeq" id="WP_012797217.1">
    <property type="nucleotide sequence ID" value="NC_013165.1"/>
</dbReference>
<reference evidence="5 6" key="1">
    <citation type="journal article" date="2009" name="Stand. Genomic Sci.">
        <title>Complete genome sequence of Slackia heliotrinireducens type strain (RHS 1).</title>
        <authorList>
            <person name="Pukall R."/>
            <person name="Lapidus A."/>
            <person name="Nolan M."/>
            <person name="Copeland A."/>
            <person name="Glavina Del Rio T."/>
            <person name="Lucas S."/>
            <person name="Chen F."/>
            <person name="Tice H."/>
            <person name="Cheng J.F."/>
            <person name="Chertkov O."/>
            <person name="Bruce D."/>
            <person name="Goodwin L."/>
            <person name="Kuske C."/>
            <person name="Brettin T."/>
            <person name="Detter J.C."/>
            <person name="Han C."/>
            <person name="Pitluck S."/>
            <person name="Pati A."/>
            <person name="Mavrommatis K."/>
            <person name="Ivanova N."/>
            <person name="Ovchinnikova G."/>
            <person name="Chen A."/>
            <person name="Palaniappan K."/>
            <person name="Schneider S."/>
            <person name="Rohde M."/>
            <person name="Chain P."/>
            <person name="D'haeseleer P."/>
            <person name="Goker M."/>
            <person name="Bristow J."/>
            <person name="Eisen J.A."/>
            <person name="Markowitz V."/>
            <person name="Kyrpides N.C."/>
            <person name="Klenk H.P."/>
            <person name="Hugenholtz P."/>
        </authorList>
    </citation>
    <scope>NUCLEOTIDE SEQUENCE [LARGE SCALE GENOMIC DNA]</scope>
    <source>
        <strain evidence="6">ATCC 29202 / DSM 20476 / NCTC 11029 / RHS 1</strain>
    </source>
</reference>
<gene>
    <name evidence="5" type="ordered locus">Shel_00310</name>
</gene>